<feature type="region of interest" description="Disordered" evidence="6">
    <location>
        <begin position="177"/>
        <end position="209"/>
    </location>
</feature>
<dbReference type="GO" id="GO:0000978">
    <property type="term" value="F:RNA polymerase II cis-regulatory region sequence-specific DNA binding"/>
    <property type="evidence" value="ECO:0000318"/>
    <property type="project" value="GO_Central"/>
</dbReference>
<dbReference type="PROSITE" id="PS50071">
    <property type="entry name" value="HOMEOBOX_2"/>
    <property type="match status" value="1"/>
</dbReference>
<keyword evidence="9" id="KW-1185">Reference proteome</keyword>
<name>A7RS10_NEMVE</name>
<feature type="compositionally biased region" description="Low complexity" evidence="6">
    <location>
        <begin position="189"/>
        <end position="203"/>
    </location>
</feature>
<evidence type="ECO:0000256" key="4">
    <source>
        <dbReference type="PROSITE-ProRule" id="PRU00108"/>
    </source>
</evidence>
<sequence length="209" mass="23430">MSSSFYIDSLISKAKSVPTSTSEPRHTYESPVPCSCCWTPTQPDPSSLCQLCIPTSASVHPYMHHVRGASIPSGAGLYSRELQKDHILLQQHYAATEEERLHLASYASSRDPDSPSRGGNSRSKRIRTAYTSMQLLELEKEFSQNRYLSRLRRIQIAALLDLSEKQVKIWFQNRRVKWKKDKKAAQHGTTTETSSCPSSPASTGRMDGV</sequence>
<evidence type="ECO:0000256" key="6">
    <source>
        <dbReference type="SAM" id="MobiDB-lite"/>
    </source>
</evidence>
<keyword evidence="2 4" id="KW-0371">Homeobox</keyword>
<evidence type="ECO:0000259" key="7">
    <source>
        <dbReference type="PROSITE" id="PS50071"/>
    </source>
</evidence>
<feature type="DNA-binding region" description="Homeobox" evidence="4">
    <location>
        <begin position="123"/>
        <end position="182"/>
    </location>
</feature>
<comment type="subcellular location">
    <subcellularLocation>
        <location evidence="4 5">Nucleus</location>
    </subcellularLocation>
</comment>
<evidence type="ECO:0000256" key="2">
    <source>
        <dbReference type="ARBA" id="ARBA00023155"/>
    </source>
</evidence>
<dbReference type="OMA" id="VPCSCCW"/>
<dbReference type="HOGENOM" id="CLU_1284772_0_0_1"/>
<dbReference type="InterPro" id="IPR017970">
    <property type="entry name" value="Homeobox_CS"/>
</dbReference>
<reference evidence="8 9" key="1">
    <citation type="journal article" date="2007" name="Science">
        <title>Sea anemone genome reveals ancestral eumetazoan gene repertoire and genomic organization.</title>
        <authorList>
            <person name="Putnam N.H."/>
            <person name="Srivastava M."/>
            <person name="Hellsten U."/>
            <person name="Dirks B."/>
            <person name="Chapman J."/>
            <person name="Salamov A."/>
            <person name="Terry A."/>
            <person name="Shapiro H."/>
            <person name="Lindquist E."/>
            <person name="Kapitonov V.V."/>
            <person name="Jurka J."/>
            <person name="Genikhovich G."/>
            <person name="Grigoriev I.V."/>
            <person name="Lucas S.M."/>
            <person name="Steele R.E."/>
            <person name="Finnerty J.R."/>
            <person name="Technau U."/>
            <person name="Martindale M.Q."/>
            <person name="Rokhsar D.S."/>
        </authorList>
    </citation>
    <scope>NUCLEOTIDE SEQUENCE [LARGE SCALE GENOMIC DNA]</scope>
    <source>
        <strain evidence="9">CH2 X CH6</strain>
    </source>
</reference>
<dbReference type="InterPro" id="IPR009057">
    <property type="entry name" value="Homeodomain-like_sf"/>
</dbReference>
<dbReference type="PANTHER" id="PTHR45664">
    <property type="entry name" value="PROTEIN ZERKNUELLT 1-RELATED"/>
    <property type="match status" value="1"/>
</dbReference>
<dbReference type="GO" id="GO:0006357">
    <property type="term" value="P:regulation of transcription by RNA polymerase II"/>
    <property type="evidence" value="ECO:0000318"/>
    <property type="project" value="GO_Central"/>
</dbReference>
<dbReference type="Proteomes" id="UP000001593">
    <property type="component" value="Unassembled WGS sequence"/>
</dbReference>
<keyword evidence="3 4" id="KW-0539">Nucleus</keyword>
<dbReference type="PRINTS" id="PR00024">
    <property type="entry name" value="HOMEOBOX"/>
</dbReference>
<dbReference type="InterPro" id="IPR001356">
    <property type="entry name" value="HD"/>
</dbReference>
<keyword evidence="1 4" id="KW-0238">DNA-binding</keyword>
<dbReference type="InterPro" id="IPR020479">
    <property type="entry name" value="HD_metazoa"/>
</dbReference>
<proteinExistence type="predicted"/>
<dbReference type="EMBL" id="DS469533">
    <property type="protein sequence ID" value="EDO45720.1"/>
    <property type="molecule type" value="Genomic_DNA"/>
</dbReference>
<evidence type="ECO:0000256" key="3">
    <source>
        <dbReference type="ARBA" id="ARBA00023242"/>
    </source>
</evidence>
<dbReference type="KEGG" id="nve:5517734"/>
<dbReference type="PhylomeDB" id="A7RS10"/>
<accession>A7RS10</accession>
<gene>
    <name evidence="8" type="ORF">NEMVEDRAFT_v1g91593</name>
</gene>
<dbReference type="Pfam" id="PF00046">
    <property type="entry name" value="Homeodomain"/>
    <property type="match status" value="1"/>
</dbReference>
<evidence type="ECO:0000313" key="9">
    <source>
        <dbReference type="Proteomes" id="UP000001593"/>
    </source>
</evidence>
<dbReference type="GO" id="GO:0000981">
    <property type="term" value="F:DNA-binding transcription factor activity, RNA polymerase II-specific"/>
    <property type="evidence" value="ECO:0000318"/>
    <property type="project" value="GO_Central"/>
</dbReference>
<dbReference type="GO" id="GO:0005634">
    <property type="term" value="C:nucleus"/>
    <property type="evidence" value="ECO:0000318"/>
    <property type="project" value="GO_Central"/>
</dbReference>
<evidence type="ECO:0000256" key="1">
    <source>
        <dbReference type="ARBA" id="ARBA00023125"/>
    </source>
</evidence>
<dbReference type="InParanoid" id="A7RS10"/>
<dbReference type="SUPFAM" id="SSF46689">
    <property type="entry name" value="Homeodomain-like"/>
    <property type="match status" value="1"/>
</dbReference>
<organism evidence="8 9">
    <name type="scientific">Nematostella vectensis</name>
    <name type="common">Starlet sea anemone</name>
    <dbReference type="NCBI Taxonomy" id="45351"/>
    <lineage>
        <taxon>Eukaryota</taxon>
        <taxon>Metazoa</taxon>
        <taxon>Cnidaria</taxon>
        <taxon>Anthozoa</taxon>
        <taxon>Hexacorallia</taxon>
        <taxon>Actiniaria</taxon>
        <taxon>Edwardsiidae</taxon>
        <taxon>Nematostella</taxon>
    </lineage>
</organism>
<dbReference type="GO" id="GO:0045944">
    <property type="term" value="P:positive regulation of transcription by RNA polymerase II"/>
    <property type="evidence" value="ECO:0007669"/>
    <property type="project" value="UniProtKB-ARBA"/>
</dbReference>
<dbReference type="CDD" id="cd00086">
    <property type="entry name" value="homeodomain"/>
    <property type="match status" value="1"/>
</dbReference>
<dbReference type="PANTHER" id="PTHR45664:SF12">
    <property type="entry name" value="PANCREAS_DUODENUM HOMEOBOX PROTEIN 1"/>
    <property type="match status" value="1"/>
</dbReference>
<dbReference type="FunCoup" id="A7RS10">
    <property type="interactions" value="44"/>
</dbReference>
<dbReference type="Gene3D" id="1.10.10.60">
    <property type="entry name" value="Homeodomain-like"/>
    <property type="match status" value="1"/>
</dbReference>
<evidence type="ECO:0000313" key="8">
    <source>
        <dbReference type="EMBL" id="EDO45720.1"/>
    </source>
</evidence>
<feature type="domain" description="Homeobox" evidence="7">
    <location>
        <begin position="121"/>
        <end position="181"/>
    </location>
</feature>
<dbReference type="SMART" id="SM00389">
    <property type="entry name" value="HOX"/>
    <property type="match status" value="1"/>
</dbReference>
<protein>
    <recommendedName>
        <fullName evidence="7">Homeobox domain-containing protein</fullName>
    </recommendedName>
</protein>
<feature type="region of interest" description="Disordered" evidence="6">
    <location>
        <begin position="105"/>
        <end position="126"/>
    </location>
</feature>
<dbReference type="OrthoDB" id="6159439at2759"/>
<dbReference type="PROSITE" id="PS00027">
    <property type="entry name" value="HOMEOBOX_1"/>
    <property type="match status" value="1"/>
</dbReference>
<dbReference type="AlphaFoldDB" id="A7RS10"/>
<evidence type="ECO:0000256" key="5">
    <source>
        <dbReference type="RuleBase" id="RU000682"/>
    </source>
</evidence>
<dbReference type="eggNOG" id="KOG0489">
    <property type="taxonomic scope" value="Eukaryota"/>
</dbReference>